<dbReference type="PROSITE" id="PS50198">
    <property type="entry name" value="PPIC_PPIASE_2"/>
    <property type="match status" value="1"/>
</dbReference>
<evidence type="ECO:0000256" key="6">
    <source>
        <dbReference type="ARBA" id="ARBA00023235"/>
    </source>
</evidence>
<evidence type="ECO:0000256" key="7">
    <source>
        <dbReference type="PROSITE-ProRule" id="PRU00278"/>
    </source>
</evidence>
<dbReference type="Gene3D" id="1.10.4030.10">
    <property type="entry name" value="Porin chaperone SurA, peptide-binding domain"/>
    <property type="match status" value="1"/>
</dbReference>
<dbReference type="EMBL" id="JAACYA010000001">
    <property type="protein sequence ID" value="MBK3332208.1"/>
    <property type="molecule type" value="Genomic_DNA"/>
</dbReference>
<keyword evidence="6 7" id="KW-0413">Isomerase</keyword>
<protein>
    <recommendedName>
        <fullName evidence="2">peptidylprolyl isomerase</fullName>
        <ecNumber evidence="2">5.2.1.8</ecNumber>
    </recommendedName>
</protein>
<evidence type="ECO:0000256" key="1">
    <source>
        <dbReference type="ARBA" id="ARBA00000971"/>
    </source>
</evidence>
<sequence>MIKRLLIVFLLFTAVSYGKEGDLKLFDKIVLVVNGHPVLKSEVELAMQWFGIKDKKEAAKKLIDQILVAQAAEKAGIRVSPSEVEEAVLRIAKANRLNSVEQFKKKLEEQNISFTEFKDLIKRELLVQRYIQIHIRRVLFGGIKEGKEVKLRTVRIIFLSTKDKDFKSKYQFLKENLNAKNFTELAKKYSDDPITSEKGGLLGEIKKGDLIKKLDVPIWERKVGDIFEVPVKNGVYFVYIVSEKKKVVNQKLTGKEISEKLKKEYEIQLNKLREKAVIDYLDKSYM</sequence>
<evidence type="ECO:0000256" key="2">
    <source>
        <dbReference type="ARBA" id="ARBA00013194"/>
    </source>
</evidence>
<feature type="domain" description="PpiC" evidence="8">
    <location>
        <begin position="148"/>
        <end position="244"/>
    </location>
</feature>
<dbReference type="PANTHER" id="PTHR47245">
    <property type="entry name" value="PEPTIDYLPROLYL ISOMERASE"/>
    <property type="match status" value="1"/>
</dbReference>
<evidence type="ECO:0000256" key="5">
    <source>
        <dbReference type="ARBA" id="ARBA00023110"/>
    </source>
</evidence>
<keyword evidence="4" id="KW-0574">Periplasm</keyword>
<dbReference type="InterPro" id="IPR027304">
    <property type="entry name" value="Trigger_fact/SurA_dom_sf"/>
</dbReference>
<dbReference type="GO" id="GO:0016853">
    <property type="term" value="F:isomerase activity"/>
    <property type="evidence" value="ECO:0007669"/>
    <property type="project" value="UniProtKB-KW"/>
</dbReference>
<comment type="caution">
    <text evidence="9">The sequence shown here is derived from an EMBL/GenBank/DDBJ whole genome shotgun (WGS) entry which is preliminary data.</text>
</comment>
<dbReference type="Gene3D" id="3.10.50.40">
    <property type="match status" value="1"/>
</dbReference>
<dbReference type="RefSeq" id="WP_200673591.1">
    <property type="nucleotide sequence ID" value="NZ_JAACYA010000001.1"/>
</dbReference>
<dbReference type="InterPro" id="IPR015391">
    <property type="entry name" value="SurA_N"/>
</dbReference>
<evidence type="ECO:0000313" key="9">
    <source>
        <dbReference type="EMBL" id="MBK3332208.1"/>
    </source>
</evidence>
<dbReference type="PANTHER" id="PTHR47245:SF1">
    <property type="entry name" value="FOLDASE PROTEIN PRSA"/>
    <property type="match status" value="1"/>
</dbReference>
<reference evidence="9 10" key="1">
    <citation type="journal article" date="2021" name="Syst. Appl. Microbiol.">
        <title>Persephonella atlantica sp. nov.: How to adapt to physico-chemical gradients in high temperature hydrothermal habitats.</title>
        <authorList>
            <person name="Francois D.X."/>
            <person name="Godfroy A."/>
            <person name="Mathien C."/>
            <person name="Aube J."/>
            <person name="Cathalot C."/>
            <person name="Lesongeur F."/>
            <person name="L'Haridon S."/>
            <person name="Philippon X."/>
            <person name="Roussel E.G."/>
        </authorList>
    </citation>
    <scope>NUCLEOTIDE SEQUENCE [LARGE SCALE GENOMIC DNA]</scope>
    <source>
        <strain evidence="9 10">MO1340</strain>
    </source>
</reference>
<keyword evidence="5 7" id="KW-0697">Rotamase</keyword>
<dbReference type="SUPFAM" id="SSF54534">
    <property type="entry name" value="FKBP-like"/>
    <property type="match status" value="1"/>
</dbReference>
<keyword evidence="10" id="KW-1185">Reference proteome</keyword>
<proteinExistence type="predicted"/>
<dbReference type="EC" id="5.2.1.8" evidence="2"/>
<dbReference type="SUPFAM" id="SSF109998">
    <property type="entry name" value="Triger factor/SurA peptide-binding domain-like"/>
    <property type="match status" value="1"/>
</dbReference>
<evidence type="ECO:0000313" key="10">
    <source>
        <dbReference type="Proteomes" id="UP000772812"/>
    </source>
</evidence>
<dbReference type="Pfam" id="PF13616">
    <property type="entry name" value="Rotamase_3"/>
    <property type="match status" value="1"/>
</dbReference>
<dbReference type="Pfam" id="PF09312">
    <property type="entry name" value="SurA_N"/>
    <property type="match status" value="1"/>
</dbReference>
<dbReference type="InterPro" id="IPR000297">
    <property type="entry name" value="PPIase_PpiC"/>
</dbReference>
<evidence type="ECO:0000256" key="4">
    <source>
        <dbReference type="ARBA" id="ARBA00022764"/>
    </source>
</evidence>
<keyword evidence="3" id="KW-0732">Signal</keyword>
<accession>A0ABS1GGY9</accession>
<gene>
    <name evidence="9" type="ORF">GWK41_03885</name>
</gene>
<evidence type="ECO:0000256" key="3">
    <source>
        <dbReference type="ARBA" id="ARBA00022729"/>
    </source>
</evidence>
<evidence type="ECO:0000259" key="8">
    <source>
        <dbReference type="PROSITE" id="PS50198"/>
    </source>
</evidence>
<dbReference type="Proteomes" id="UP000772812">
    <property type="component" value="Unassembled WGS sequence"/>
</dbReference>
<dbReference type="InterPro" id="IPR046357">
    <property type="entry name" value="PPIase_dom_sf"/>
</dbReference>
<name>A0ABS1GGY9_9AQUI</name>
<organism evidence="9 10">
    <name type="scientific">Persephonella atlantica</name>
    <dbReference type="NCBI Taxonomy" id="2699429"/>
    <lineage>
        <taxon>Bacteria</taxon>
        <taxon>Pseudomonadati</taxon>
        <taxon>Aquificota</taxon>
        <taxon>Aquificia</taxon>
        <taxon>Aquificales</taxon>
        <taxon>Hydrogenothermaceae</taxon>
        <taxon>Persephonella</taxon>
    </lineage>
</organism>
<dbReference type="InterPro" id="IPR050245">
    <property type="entry name" value="PrsA_foldase"/>
</dbReference>
<comment type="catalytic activity">
    <reaction evidence="1">
        <text>[protein]-peptidylproline (omega=180) = [protein]-peptidylproline (omega=0)</text>
        <dbReference type="Rhea" id="RHEA:16237"/>
        <dbReference type="Rhea" id="RHEA-COMP:10747"/>
        <dbReference type="Rhea" id="RHEA-COMP:10748"/>
        <dbReference type="ChEBI" id="CHEBI:83833"/>
        <dbReference type="ChEBI" id="CHEBI:83834"/>
        <dbReference type="EC" id="5.2.1.8"/>
    </reaction>
</comment>